<dbReference type="Gene3D" id="2.60.40.10">
    <property type="entry name" value="Immunoglobulins"/>
    <property type="match status" value="5"/>
</dbReference>
<dbReference type="RefSeq" id="WP_200005325.1">
    <property type="nucleotide sequence ID" value="NZ_JAEFCT010000010.1"/>
</dbReference>
<feature type="non-terminal residue" evidence="3">
    <location>
        <position position="1"/>
    </location>
</feature>
<dbReference type="InterPro" id="IPR013783">
    <property type="entry name" value="Ig-like_fold"/>
</dbReference>
<evidence type="ECO:0000313" key="4">
    <source>
        <dbReference type="Proteomes" id="UP000660083"/>
    </source>
</evidence>
<protein>
    <submittedName>
        <fullName evidence="3">Type I secretion C-terminal target domain-containing protein</fullName>
    </submittedName>
</protein>
<dbReference type="AlphaFoldDB" id="A0A8I1KZS7"/>
<dbReference type="Pfam" id="PF17963">
    <property type="entry name" value="Big_9"/>
    <property type="match status" value="1"/>
</dbReference>
<dbReference type="InterPro" id="IPR019960">
    <property type="entry name" value="T1SS_VCA0849"/>
</dbReference>
<comment type="caution">
    <text evidence="3">The sequence shown here is derived from an EMBL/GenBank/DDBJ whole genome shotgun (WGS) entry which is preliminary data.</text>
</comment>
<evidence type="ECO:0000256" key="1">
    <source>
        <dbReference type="SAM" id="MobiDB-lite"/>
    </source>
</evidence>
<dbReference type="Proteomes" id="UP000660083">
    <property type="component" value="Unassembled WGS sequence"/>
</dbReference>
<dbReference type="InterPro" id="IPR010221">
    <property type="entry name" value="VCBS_dom"/>
</dbReference>
<feature type="domain" description="Bacterial Ig" evidence="2">
    <location>
        <begin position="129"/>
        <end position="200"/>
    </location>
</feature>
<feature type="region of interest" description="Disordered" evidence="1">
    <location>
        <begin position="1"/>
        <end position="22"/>
    </location>
</feature>
<sequence>ATVVAGTDGSWTVPNPGLNDGDVVTATATDPAGNESVPATEVVDALAPTAPEIDPINGTDPITGTAEPGSTVTVTYPDGTTATVVAGTDGSWTVPNPGLNDGDVVTATATDPAGNESVPATEVVDALTPTAPEIDPINGTDPITGTAEPGSTVTYPDGTTATVVAGTDGSWTVPNPGLNDGDVVTATATDAAGNESVPATEVVDALAPTAPEIDPINGTDPITGTAEPGSTVTVTYPDGTTATVVAGTDGSWTVPNPGLNDGDVVTATATDAAGNESVPATEVVDTVPPVIAIDELDDVDPITGTAEPGSTVTVTFPDGSTITTTTEGNGTWSVANPGTLVTGDVVTATATDAAGNTSLPVTSIVPVFIDAIDDIATVLSEVNPVVTHPDIPGGALVTFPSLSLIGPIIDLKGQTPITVTVPEGGIASFDVSFGGVLIGGGIGSYDLNILRYNENTGGYELYNKIDNAGSMLGVGLGVMGGGASISNLPEGQYALVLTPGEGVQVTGIGIASISVTNEVLSDYGDVVAKGNVITANNPENPTDVADVIHAGETATVISVANEDGVTTALPQDSEAFTRIQGEYGELFIDKNGNYEYIRDFTIPNSLGKVDSFTYTIQDSDGHQDTATLNVRIDTNDLDITWPEDPTQDGVVELTATDNTAAAAITLVPSTNTTVDTGSMAASSTKPLFGAATSVAGSDTSDVINVAANTAASLNFSVTTQGGILDSSANGDTFSYQVQKLVNGVWTTQPGASASVVHSSPILGDAGGTVLISGSYQVSASDTASQWRVVFGSTESNIPLIAGTNTTTVNTTVNATFTHYDQFVGNGATVTATGNLLTDDSGNGVDVTGGASTKVFVETSPGTYVQANGQTITVEDGTFVVSANGTYTFTANSSATSGDVATLNYKLVAATGDESTPATLTVNIGSETISTASHDIIITGAGADTVVYNLLNAADATGGNGKDEWTDFNLAQGDKVDISSLLNGANASNISNYVSVTSDGAGNTLISIDRDGTGNTYNSTDLIVLKNTDTTLDELLNNNQLLF</sequence>
<proteinExistence type="predicted"/>
<dbReference type="NCBIfam" id="NF045619">
    <property type="entry name" value="adhes_GNV_Cterm"/>
    <property type="match status" value="1"/>
</dbReference>
<dbReference type="EMBL" id="JAEFCT010000010">
    <property type="protein sequence ID" value="MBK1445455.1"/>
    <property type="molecule type" value="Genomic_DNA"/>
</dbReference>
<dbReference type="NCBIfam" id="TIGR03661">
    <property type="entry name" value="T1SS_VCA0849"/>
    <property type="match status" value="1"/>
</dbReference>
<feature type="region of interest" description="Disordered" evidence="1">
    <location>
        <begin position="130"/>
        <end position="156"/>
    </location>
</feature>
<dbReference type="InterPro" id="IPR055014">
    <property type="entry name" value="BapA_Bap-like_C"/>
</dbReference>
<feature type="domain" description="Bacterial Ig" evidence="2">
    <location>
        <begin position="207"/>
        <end position="281"/>
    </location>
</feature>
<evidence type="ECO:0000313" key="3">
    <source>
        <dbReference type="EMBL" id="MBK1445455.1"/>
    </source>
</evidence>
<dbReference type="NCBIfam" id="TIGR01965">
    <property type="entry name" value="VCBS_repeat"/>
    <property type="match status" value="1"/>
</dbReference>
<gene>
    <name evidence="3" type="ORF">JDA50_13600</name>
</gene>
<evidence type="ECO:0000259" key="2">
    <source>
        <dbReference type="Pfam" id="PF17936"/>
    </source>
</evidence>
<dbReference type="Pfam" id="PF17936">
    <property type="entry name" value="Big_6"/>
    <property type="match status" value="4"/>
</dbReference>
<accession>A0A8I1KZS7</accession>
<dbReference type="NCBIfam" id="NF045618">
    <property type="entry name" value="ABSDF2314_adhes"/>
    <property type="match status" value="1"/>
</dbReference>
<name>A0A8I1KZS7_ACIPI</name>
<feature type="domain" description="Bacterial Ig" evidence="2">
    <location>
        <begin position="301"/>
        <end position="365"/>
    </location>
</feature>
<organism evidence="3 4">
    <name type="scientific">Acinetobacter pittii</name>
    <name type="common">Acinetobacter genomosp. 3</name>
    <dbReference type="NCBI Taxonomy" id="48296"/>
    <lineage>
        <taxon>Bacteria</taxon>
        <taxon>Pseudomonadati</taxon>
        <taxon>Pseudomonadota</taxon>
        <taxon>Gammaproteobacteria</taxon>
        <taxon>Moraxellales</taxon>
        <taxon>Moraxellaceae</taxon>
        <taxon>Acinetobacter</taxon>
        <taxon>Acinetobacter calcoaceticus/baumannii complex</taxon>
    </lineage>
</organism>
<reference evidence="3" key="1">
    <citation type="submission" date="2020-12" db="EMBL/GenBank/DDBJ databases">
        <authorList>
            <person name="Chopjitt P."/>
        </authorList>
    </citation>
    <scope>NUCLEOTIDE SEQUENCE</scope>
    <source>
        <strain evidence="3">AP1</strain>
    </source>
</reference>
<dbReference type="NCBIfam" id="NF033510">
    <property type="entry name" value="Ca_tandemer"/>
    <property type="match status" value="4"/>
</dbReference>
<dbReference type="InterPro" id="IPR041498">
    <property type="entry name" value="Big_6"/>
</dbReference>
<feature type="domain" description="Bacterial Ig" evidence="2">
    <location>
        <begin position="47"/>
        <end position="121"/>
    </location>
</feature>